<feature type="domain" description="Glycosyltransferase subfamily 4-like N-terminal" evidence="3">
    <location>
        <begin position="8"/>
        <end position="129"/>
    </location>
</feature>
<proteinExistence type="predicted"/>
<evidence type="ECO:0008006" key="6">
    <source>
        <dbReference type="Google" id="ProtNLM"/>
    </source>
</evidence>
<dbReference type="SUPFAM" id="SSF53756">
    <property type="entry name" value="UDP-Glycosyltransferase/glycogen phosphorylase"/>
    <property type="match status" value="1"/>
</dbReference>
<comment type="caution">
    <text evidence="4">The sequence shown here is derived from an EMBL/GenBank/DDBJ whole genome shotgun (WGS) entry which is preliminary data.</text>
</comment>
<dbReference type="Pfam" id="PF13439">
    <property type="entry name" value="Glyco_transf_4"/>
    <property type="match status" value="1"/>
</dbReference>
<evidence type="ECO:0000313" key="4">
    <source>
        <dbReference type="EMBL" id="ONN27374.1"/>
    </source>
</evidence>
<dbReference type="InterPro" id="IPR001296">
    <property type="entry name" value="Glyco_trans_1"/>
</dbReference>
<keyword evidence="5" id="KW-1185">Reference proteome</keyword>
<evidence type="ECO:0000313" key="5">
    <source>
        <dbReference type="Proteomes" id="UP000242616"/>
    </source>
</evidence>
<gene>
    <name evidence="4" type="ORF">XJ44_04085</name>
</gene>
<dbReference type="EMBL" id="LBFC01000016">
    <property type="protein sequence ID" value="ONN27374.1"/>
    <property type="molecule type" value="Genomic_DNA"/>
</dbReference>
<dbReference type="Pfam" id="PF00534">
    <property type="entry name" value="Glycos_transf_1"/>
    <property type="match status" value="1"/>
</dbReference>
<dbReference type="Proteomes" id="UP000242616">
    <property type="component" value="Unassembled WGS sequence"/>
</dbReference>
<evidence type="ECO:0000259" key="3">
    <source>
        <dbReference type="Pfam" id="PF13439"/>
    </source>
</evidence>
<dbReference type="InterPro" id="IPR028098">
    <property type="entry name" value="Glyco_trans_4-like_N"/>
</dbReference>
<reference evidence="4 5" key="1">
    <citation type="submission" date="2015-06" db="EMBL/GenBank/DDBJ databases">
        <title>Genome sequencing of Thermotogales isolates from hydrothermal vents.</title>
        <authorList>
            <person name="Haverkamp T.H."/>
            <person name="Kublanov I.V."/>
            <person name="Nesbo C.L."/>
        </authorList>
    </citation>
    <scope>NUCLEOTIDE SEQUENCE [LARGE SCALE GENOMIC DNA]</scope>
    <source>
        <strain evidence="5">ik275mar</strain>
    </source>
</reference>
<dbReference type="PANTHER" id="PTHR46401:SF2">
    <property type="entry name" value="GLYCOSYLTRANSFERASE WBBK-RELATED"/>
    <property type="match status" value="1"/>
</dbReference>
<evidence type="ECO:0000256" key="1">
    <source>
        <dbReference type="ARBA" id="ARBA00022679"/>
    </source>
</evidence>
<evidence type="ECO:0000259" key="2">
    <source>
        <dbReference type="Pfam" id="PF00534"/>
    </source>
</evidence>
<protein>
    <recommendedName>
        <fullName evidence="6">Glycosyltransferase</fullName>
    </recommendedName>
</protein>
<feature type="domain" description="Glycosyl transferase family 1" evidence="2">
    <location>
        <begin position="281"/>
        <end position="433"/>
    </location>
</feature>
<dbReference type="Gene3D" id="3.40.50.2000">
    <property type="entry name" value="Glycogen Phosphorylase B"/>
    <property type="match status" value="2"/>
</dbReference>
<name>A0ABX3IHQ4_9BACT</name>
<organism evidence="4 5">
    <name type="scientific">Thermosipho affectus</name>
    <dbReference type="NCBI Taxonomy" id="660294"/>
    <lineage>
        <taxon>Bacteria</taxon>
        <taxon>Thermotogati</taxon>
        <taxon>Thermotogota</taxon>
        <taxon>Thermotogae</taxon>
        <taxon>Thermotogales</taxon>
        <taxon>Fervidobacteriaceae</taxon>
        <taxon>Thermosipho</taxon>
    </lineage>
</organism>
<sequence>MGFPPVHYGGLMVYATDLSKEQLKMGHNVIMLMPGIYNGKGKSKIKFFKVQEKLPVYQIINSHPVNLSGIGNPSDFIKEKKENNYRDFLKKNNIEILHVHSLMGFPKELLDEAKNLGIKTIFSAHDYFGLCPKYRLFKYDGTLCNDFNEGKSCVLCNYEASNRAIKSRNLLIVFPLGYRILRKTYQLFKRSSRQSKKEYAEKKYYQKLVFNENKAIKFVEFRRYYIKILESFDFIIFNSSVTKNEFSKYINLNKLKYKILPVTHSSIKDNRNVINYKPLINGKVNFLFMGGLVKGKGFYDLVSILNEIKKTHTNWQINIYGNYSGINLDNFDNNFFKFYSKYSYKDLIDIFSNSSVLIIPSKWKETFGLIGLEAFSYGIPVIASENVGFSDLLEDGKTGFIYKEDSENEHLKKIIIAILENPYLLQEMNKEIKRIGFKYTLKHHVNEIILCYKNLLEEKL</sequence>
<keyword evidence="1" id="KW-0808">Transferase</keyword>
<dbReference type="PANTHER" id="PTHR46401">
    <property type="entry name" value="GLYCOSYLTRANSFERASE WBBK-RELATED"/>
    <property type="match status" value="1"/>
</dbReference>
<accession>A0ABX3IHQ4</accession>